<reference evidence="8 9" key="1">
    <citation type="journal article" date="2017" name="Environ. Microbiol.">
        <title>Decay of the glycolytic pathway and adaptation to intranuclear parasitism within Enterocytozoonidae microsporidia.</title>
        <authorList>
            <person name="Wiredu Boakye D."/>
            <person name="Jaroenlak P."/>
            <person name="Prachumwat A."/>
            <person name="Williams T.A."/>
            <person name="Bateman K.S."/>
            <person name="Itsathitphaisarn O."/>
            <person name="Sritunyalucksana K."/>
            <person name="Paszkiewicz K.H."/>
            <person name="Moore K.A."/>
            <person name="Stentiford G.D."/>
            <person name="Williams B.A."/>
        </authorList>
    </citation>
    <scope>NUCLEOTIDE SEQUENCE [LARGE SCALE GENOMIC DNA]</scope>
    <source>
        <strain evidence="8 9">GB1</strain>
    </source>
</reference>
<comment type="caution">
    <text evidence="8">The sequence shown here is derived from an EMBL/GenBank/DDBJ whole genome shotgun (WGS) entry which is preliminary data.</text>
</comment>
<dbReference type="GO" id="GO:0005737">
    <property type="term" value="C:cytoplasm"/>
    <property type="evidence" value="ECO:0007669"/>
    <property type="project" value="TreeGrafter"/>
</dbReference>
<dbReference type="Proteomes" id="UP000192639">
    <property type="component" value="Unassembled WGS sequence"/>
</dbReference>
<comment type="catalytic activity">
    <reaction evidence="1">
        <text>[eIF5A protein]-L-lysine + spermidine = [eIF5A protein]-deoxyhypusine + propane-1,3-diamine</text>
        <dbReference type="Rhea" id="RHEA:33299"/>
        <dbReference type="Rhea" id="RHEA-COMP:10143"/>
        <dbReference type="Rhea" id="RHEA-COMP:10144"/>
        <dbReference type="ChEBI" id="CHEBI:29969"/>
        <dbReference type="ChEBI" id="CHEBI:57484"/>
        <dbReference type="ChEBI" id="CHEBI:57834"/>
        <dbReference type="ChEBI" id="CHEBI:82657"/>
        <dbReference type="EC" id="2.5.1.46"/>
    </reaction>
</comment>
<dbReference type="PANTHER" id="PTHR11703">
    <property type="entry name" value="DEOXYHYPUSINE SYNTHASE"/>
    <property type="match status" value="1"/>
</dbReference>
<dbReference type="VEuPathDB" id="MicrosporidiaDB:ECANGB1_1707"/>
<dbReference type="EC" id="2.5.1.46" evidence="5"/>
<dbReference type="OrthoDB" id="294378at2759"/>
<dbReference type="InterPro" id="IPR002773">
    <property type="entry name" value="Deoxyhypusine_synthase"/>
</dbReference>
<accession>A0A1Y1S9B4</accession>
<comment type="similarity">
    <text evidence="4">Belongs to the deoxyhypusine synthase family.</text>
</comment>
<evidence type="ECO:0000256" key="4">
    <source>
        <dbReference type="ARBA" id="ARBA00009892"/>
    </source>
</evidence>
<gene>
    <name evidence="8" type="primary">DHYS</name>
    <name evidence="8" type="ORF">ECANGB1_1707</name>
</gene>
<dbReference type="InterPro" id="IPR036982">
    <property type="entry name" value="Deoxyhypusine_synthase_sf"/>
</dbReference>
<dbReference type="SUPFAM" id="SSF52467">
    <property type="entry name" value="DHS-like NAD/FAD-binding domain"/>
    <property type="match status" value="1"/>
</dbReference>
<evidence type="ECO:0000256" key="6">
    <source>
        <dbReference type="ARBA" id="ARBA00023027"/>
    </source>
</evidence>
<keyword evidence="9" id="KW-1185">Reference proteome</keyword>
<dbReference type="PANTHER" id="PTHR11703:SF0">
    <property type="entry name" value="DEOXYHYPUSINE SYNTHASE"/>
    <property type="match status" value="1"/>
</dbReference>
<dbReference type="Pfam" id="PF01916">
    <property type="entry name" value="DS"/>
    <property type="match status" value="1"/>
</dbReference>
<organism evidence="8 9">
    <name type="scientific">Enterospora canceri</name>
    <dbReference type="NCBI Taxonomy" id="1081671"/>
    <lineage>
        <taxon>Eukaryota</taxon>
        <taxon>Fungi</taxon>
        <taxon>Fungi incertae sedis</taxon>
        <taxon>Microsporidia</taxon>
        <taxon>Enterocytozoonidae</taxon>
        <taxon>Enterospora</taxon>
    </lineage>
</organism>
<evidence type="ECO:0000256" key="3">
    <source>
        <dbReference type="ARBA" id="ARBA00005041"/>
    </source>
</evidence>
<dbReference type="AlphaFoldDB" id="A0A1Y1S9B4"/>
<evidence type="ECO:0000256" key="7">
    <source>
        <dbReference type="SAM" id="MobiDB-lite"/>
    </source>
</evidence>
<evidence type="ECO:0000256" key="1">
    <source>
        <dbReference type="ARBA" id="ARBA00000952"/>
    </source>
</evidence>
<sequence>MTKARRDAKQVDKAETGNGQSDATAQVAPKTVDCDLINKPKNPRKFYPMSKDAPKNAHDLAGDCKENTFDFSTVVTGLDMDGEVTLDTLLQSFSTTGIQASNIHKAILEIRRMREANAKIFLGCTSNMTSCGIREIIKFLAKHSHIDVYVTTAGGIEEDLMKCKAPTYLADFKLDGKELREQGWNRIGNMVVHNRNYYAFEQFMTAFLNEIVLGKEDAEFNTKNGYVSLMDDHRLVKKVIRDDGVTCVCITPSEIIRLLGKKINDKSSILHWCYLNGIRVYSTAITDGSLGDMVTFFPHRDQLIIDICADIHNLNWESIHTSENGAIICGGGLIKHMIFNANLFNNGLEYCVLVNTGIEHEASDAGADISEAYSWGKVKPNRNCVKVWGEASICFPLVVYGGFKSMTDFSSK</sequence>
<feature type="compositionally biased region" description="Basic and acidic residues" evidence="7">
    <location>
        <begin position="1"/>
        <end position="15"/>
    </location>
</feature>
<dbReference type="EMBL" id="LWDP01000005">
    <property type="protein sequence ID" value="ORD95017.1"/>
    <property type="molecule type" value="Genomic_DNA"/>
</dbReference>
<comment type="function">
    <text evidence="2">Catalyzes the NAD-dependent oxidative cleavage of spermidine and the subsequent transfer of the butylamine moiety of spermidine to the epsilon-amino group of a specific lysine residue of the eIF-5A precursor protein to form the intermediate deoxyhypusine residue.</text>
</comment>
<dbReference type="InterPro" id="IPR029035">
    <property type="entry name" value="DHS-like_NAD/FAD-binding_dom"/>
</dbReference>
<evidence type="ECO:0000256" key="5">
    <source>
        <dbReference type="ARBA" id="ARBA00012683"/>
    </source>
</evidence>
<name>A0A1Y1S9B4_9MICR</name>
<feature type="region of interest" description="Disordered" evidence="7">
    <location>
        <begin position="1"/>
        <end position="34"/>
    </location>
</feature>
<keyword evidence="6" id="KW-0520">NAD</keyword>
<evidence type="ECO:0000313" key="8">
    <source>
        <dbReference type="EMBL" id="ORD95017.1"/>
    </source>
</evidence>
<comment type="pathway">
    <text evidence="3">Protein modification; eIF5A hypusination.</text>
</comment>
<evidence type="ECO:0000313" key="9">
    <source>
        <dbReference type="Proteomes" id="UP000192639"/>
    </source>
</evidence>
<proteinExistence type="inferred from homology"/>
<dbReference type="GO" id="GO:0034038">
    <property type="term" value="F:deoxyhypusine synthase activity"/>
    <property type="evidence" value="ECO:0007669"/>
    <property type="project" value="UniProtKB-EC"/>
</dbReference>
<dbReference type="Gene3D" id="3.40.910.10">
    <property type="entry name" value="Deoxyhypusine synthase"/>
    <property type="match status" value="1"/>
</dbReference>
<evidence type="ECO:0000256" key="2">
    <source>
        <dbReference type="ARBA" id="ARBA00002823"/>
    </source>
</evidence>
<protein>
    <recommendedName>
        <fullName evidence="5">deoxyhypusine synthase</fullName>
        <ecNumber evidence="5">2.5.1.46</ecNumber>
    </recommendedName>
</protein>